<name>A0A386AWW0_9CHLO</name>
<evidence type="ECO:0000256" key="3">
    <source>
        <dbReference type="ARBA" id="ARBA00031776"/>
    </source>
</evidence>
<organism evidence="5">
    <name type="scientific">Dichotomosiphon tuberosus</name>
    <dbReference type="NCBI Taxonomy" id="118263"/>
    <lineage>
        <taxon>Eukaryota</taxon>
        <taxon>Viridiplantae</taxon>
        <taxon>Chlorophyta</taxon>
        <taxon>core chlorophytes</taxon>
        <taxon>Ulvophyceae</taxon>
        <taxon>TCBD clade</taxon>
        <taxon>Bryopsidales</taxon>
        <taxon>Halimedineae</taxon>
        <taxon>Dichotomosiphonaceae</taxon>
        <taxon>Dichotomosiphon</taxon>
    </lineage>
</organism>
<dbReference type="GO" id="GO:0000428">
    <property type="term" value="C:DNA-directed RNA polymerase complex"/>
    <property type="evidence" value="ECO:0007669"/>
    <property type="project" value="UniProtKB-KW"/>
</dbReference>
<dbReference type="GO" id="GO:0006351">
    <property type="term" value="P:DNA-templated transcription"/>
    <property type="evidence" value="ECO:0007669"/>
    <property type="project" value="InterPro"/>
</dbReference>
<dbReference type="GO" id="GO:0003899">
    <property type="term" value="F:DNA-directed RNA polymerase activity"/>
    <property type="evidence" value="ECO:0007669"/>
    <property type="project" value="InterPro"/>
</dbReference>
<dbReference type="SMART" id="SM00662">
    <property type="entry name" value="RPOLD"/>
    <property type="match status" value="1"/>
</dbReference>
<dbReference type="Gene3D" id="2.170.120.12">
    <property type="entry name" value="DNA-directed RNA polymerase, insert domain"/>
    <property type="match status" value="1"/>
</dbReference>
<feature type="domain" description="DNA-directed RNA polymerase RpoA/D/Rpb3-type" evidence="4">
    <location>
        <begin position="18"/>
        <end position="257"/>
    </location>
</feature>
<dbReference type="Gene3D" id="3.30.1360.10">
    <property type="entry name" value="RNA polymerase, RBP11-like subunit"/>
    <property type="match status" value="1"/>
</dbReference>
<dbReference type="InterPro" id="IPR036643">
    <property type="entry name" value="RNApol_insert_sf"/>
</dbReference>
<dbReference type="AlphaFoldDB" id="A0A386AWW0"/>
<dbReference type="EMBL" id="MH591082">
    <property type="protein sequence ID" value="AYC63853.1"/>
    <property type="molecule type" value="Genomic_DNA"/>
</dbReference>
<dbReference type="InterPro" id="IPR036603">
    <property type="entry name" value="RBP11-like"/>
</dbReference>
<dbReference type="CDD" id="cd06928">
    <property type="entry name" value="RNAP_alpha_NTD"/>
    <property type="match status" value="1"/>
</dbReference>
<keyword evidence="1" id="KW-0240">DNA-directed RNA polymerase</keyword>
<proteinExistence type="predicted"/>
<dbReference type="InterPro" id="IPR011262">
    <property type="entry name" value="DNA-dir_RNA_pol_insert"/>
</dbReference>
<dbReference type="SUPFAM" id="SSF55257">
    <property type="entry name" value="RBP11-like subunits of RNA polymerase"/>
    <property type="match status" value="1"/>
</dbReference>
<evidence type="ECO:0000259" key="4">
    <source>
        <dbReference type="SMART" id="SM00662"/>
    </source>
</evidence>
<reference evidence="5" key="1">
    <citation type="submission" date="2018-07" db="EMBL/GenBank/DDBJ databases">
        <authorList>
            <person name="Quirk P.G."/>
            <person name="Krulwich T.A."/>
        </authorList>
    </citation>
    <scope>NUCLEOTIDE SEQUENCE</scope>
</reference>
<evidence type="ECO:0000313" key="5">
    <source>
        <dbReference type="EMBL" id="AYC63853.1"/>
    </source>
</evidence>
<evidence type="ECO:0000256" key="1">
    <source>
        <dbReference type="ARBA" id="ARBA00022478"/>
    </source>
</evidence>
<gene>
    <name evidence="5" type="primary">rpoA</name>
</gene>
<keyword evidence="5" id="KW-0150">Chloroplast</keyword>
<keyword evidence="2" id="KW-0804">Transcription</keyword>
<reference evidence="5" key="2">
    <citation type="journal article" date="2019" name="Mol. Phylogenet. Evol.">
        <title>Reassessment of the classification of bryopsidales (chlorophyta) based on chloroplast phylogenomic analyses.</title>
        <authorList>
            <person name="Cremen M.C."/>
            <person name="Leliaert F."/>
            <person name="West J."/>
            <person name="Lam D.W."/>
            <person name="Shimada S."/>
            <person name="Lopez-Bautista J.M."/>
            <person name="Verbruggen H."/>
        </authorList>
    </citation>
    <scope>NUCLEOTIDE SEQUENCE</scope>
</reference>
<dbReference type="GO" id="GO:0046983">
    <property type="term" value="F:protein dimerization activity"/>
    <property type="evidence" value="ECO:0007669"/>
    <property type="project" value="InterPro"/>
</dbReference>
<evidence type="ECO:0000256" key="2">
    <source>
        <dbReference type="ARBA" id="ARBA00023163"/>
    </source>
</evidence>
<keyword evidence="5" id="KW-0934">Plastid</keyword>
<protein>
    <recommendedName>
        <fullName evidence="3">Plastid-encoded RNA polymerase subunit alpha</fullName>
    </recommendedName>
</protein>
<accession>A0A386AWW0</accession>
<dbReference type="SUPFAM" id="SSF56553">
    <property type="entry name" value="Insert subdomain of RNA polymerase alpha subunit"/>
    <property type="match status" value="1"/>
</dbReference>
<dbReference type="Pfam" id="PF01193">
    <property type="entry name" value="RNA_pol_L"/>
    <property type="match status" value="1"/>
</dbReference>
<dbReference type="InterPro" id="IPR011263">
    <property type="entry name" value="DNA-dir_RNA_pol_RpoA/D/Rpb3"/>
</dbReference>
<geneLocation type="chloroplast" evidence="5"/>
<dbReference type="Pfam" id="PF01000">
    <property type="entry name" value="RNA_pol_A_bac"/>
    <property type="match status" value="1"/>
</dbReference>
<sequence length="334" mass="38993">MIIYSCIESRIEKNGQIYGLFKLGPFEKYQSLTIANILRRTLLADESKIKINAIQIKGVNHEYMNLKGVRESIIDILLNFEKLIFKDTKPILKPEQVFINFKGPKIITAKDIKLPKNIQCVNLDNYLMTLEFDGSIAMKLFLYQGKGGSHSSLLYKQTKKIRNRIFRSFTPLQIDLLKTKENFIFLENSISSINKVNYSIQPYIQNDNNNIIDSVNFTLNQEILIFEIWTNGSIHPKNALIKAIDEVLFDLIPFRLQNKSFSKNLNFFNKKKIYNKLLNLDIGNLDLCLENYIYLKKQNINRIIDILNNYKKLKKNYNSFKEIQSLLLNFGLVL</sequence>